<dbReference type="CDD" id="cd00531">
    <property type="entry name" value="NTF2_like"/>
    <property type="match status" value="1"/>
</dbReference>
<gene>
    <name evidence="2" type="ordered locus">STAUR_0376</name>
</gene>
<proteinExistence type="predicted"/>
<dbReference type="GO" id="GO:0051213">
    <property type="term" value="F:dioxygenase activity"/>
    <property type="evidence" value="ECO:0007669"/>
    <property type="project" value="UniProtKB-KW"/>
</dbReference>
<organism evidence="2 3">
    <name type="scientific">Stigmatella aurantiaca (strain DW4/3-1)</name>
    <dbReference type="NCBI Taxonomy" id="378806"/>
    <lineage>
        <taxon>Bacteria</taxon>
        <taxon>Pseudomonadati</taxon>
        <taxon>Myxococcota</taxon>
        <taxon>Myxococcia</taxon>
        <taxon>Myxococcales</taxon>
        <taxon>Cystobacterineae</taxon>
        <taxon>Archangiaceae</taxon>
        <taxon>Stigmatella</taxon>
    </lineage>
</organism>
<keyword evidence="2" id="KW-0223">Dioxygenase</keyword>
<reference evidence="2 3" key="1">
    <citation type="journal article" date="2011" name="Mol. Biol. Evol.">
        <title>Comparative genomic analysis of fruiting body formation in Myxococcales.</title>
        <authorList>
            <person name="Huntley S."/>
            <person name="Hamann N."/>
            <person name="Wegener-Feldbrugge S."/>
            <person name="Treuner-Lange A."/>
            <person name="Kube M."/>
            <person name="Reinhardt R."/>
            <person name="Klages S."/>
            <person name="Muller R."/>
            <person name="Ronning C.M."/>
            <person name="Nierman W.C."/>
            <person name="Sogaard-Andersen L."/>
        </authorList>
    </citation>
    <scope>NUCLEOTIDE SEQUENCE [LARGE SCALE GENOMIC DNA]</scope>
    <source>
        <strain evidence="2 3">DW4/3-1</strain>
    </source>
</reference>
<dbReference type="KEGG" id="sur:STAUR_0376"/>
<dbReference type="InterPro" id="IPR032710">
    <property type="entry name" value="NTF2-like_dom_sf"/>
</dbReference>
<keyword evidence="3" id="KW-1185">Reference proteome</keyword>
<sequence length="141" mass="15645">MSVYESVANLVAEYALAYDERDWDALIECFTPDASLTLRVAGGDRVGPFRGHAEIMRLMRGSAAAQDDRRRHVCTNLMVSPTGSGMAAARSYLTLLSVRDRRLTVLSTGTYTDEVALTEGTWRLRTRHLELDLPADDRLPG</sequence>
<accession>E3FQ75</accession>
<evidence type="ECO:0000313" key="2">
    <source>
        <dbReference type="EMBL" id="ADO68185.1"/>
    </source>
</evidence>
<dbReference type="Pfam" id="PF13577">
    <property type="entry name" value="SnoaL_4"/>
    <property type="match status" value="1"/>
</dbReference>
<dbReference type="OrthoDB" id="7432584at2"/>
<dbReference type="STRING" id="378806.STAUR_0376"/>
<dbReference type="AlphaFoldDB" id="E3FQ75"/>
<feature type="domain" description="SnoaL-like" evidence="1">
    <location>
        <begin position="4"/>
        <end position="128"/>
    </location>
</feature>
<dbReference type="HOGENOM" id="CLU_148605_0_0_7"/>
<evidence type="ECO:0000259" key="1">
    <source>
        <dbReference type="Pfam" id="PF13577"/>
    </source>
</evidence>
<evidence type="ECO:0000313" key="3">
    <source>
        <dbReference type="Proteomes" id="UP000001351"/>
    </source>
</evidence>
<name>E3FQ75_STIAD</name>
<keyword evidence="2" id="KW-0560">Oxidoreductase</keyword>
<dbReference type="Proteomes" id="UP000001351">
    <property type="component" value="Chromosome"/>
</dbReference>
<protein>
    <submittedName>
        <fullName evidence="2">Predicted aromatic ring hydroxylating dioxygenase beta subunit</fullName>
    </submittedName>
</protein>
<dbReference type="InterPro" id="IPR037401">
    <property type="entry name" value="SnoaL-like"/>
</dbReference>
<dbReference type="Gene3D" id="3.10.450.50">
    <property type="match status" value="1"/>
</dbReference>
<dbReference type="SUPFAM" id="SSF54427">
    <property type="entry name" value="NTF2-like"/>
    <property type="match status" value="1"/>
</dbReference>
<dbReference type="eggNOG" id="COG5517">
    <property type="taxonomic scope" value="Bacteria"/>
</dbReference>
<dbReference type="EMBL" id="CP002271">
    <property type="protein sequence ID" value="ADO68185.1"/>
    <property type="molecule type" value="Genomic_DNA"/>
</dbReference>